<evidence type="ECO:0000313" key="13">
    <source>
        <dbReference type="Proteomes" id="UP000070427"/>
    </source>
</evidence>
<dbReference type="Gene3D" id="3.20.20.70">
    <property type="entry name" value="Aldolase class I"/>
    <property type="match status" value="1"/>
</dbReference>
<dbReference type="PIRSF" id="PIRSF000371">
    <property type="entry name" value="PFL_act_enz"/>
    <property type="match status" value="1"/>
</dbReference>
<sequence length="303" mass="34249">MTYNGLIFDIKRFAVHDGPGIRTTVFMKGCPLRCWWCHNPEGILPKNEIMFLEYKCMRCRTCAGVCPAGAIFFENERGFPRIERSLCIGCGICADACPTNAMRLVGRVINVDELIKELERDVLFYDKSGGGVTFSGGEPLSQPHFLKEALKKCKEHGFHTALDTSGFAPRDVFEEIMEYVDYFLFDLKLAGEEEHKKYTGVSNGPIKENLRVLDEKGRGKDVLLRLPVVPGITDTDENVKGLVEFASSLKDIRQIELLPFHDVSEKYARLSREYKMLDYSAPPPATMKRIKEAFEKIGFSVKA</sequence>
<dbReference type="InterPro" id="IPR013785">
    <property type="entry name" value="Aldolase_TIM"/>
</dbReference>
<dbReference type="GO" id="GO:0051539">
    <property type="term" value="F:4 iron, 4 sulfur cluster binding"/>
    <property type="evidence" value="ECO:0007669"/>
    <property type="project" value="UniProtKB-KW"/>
</dbReference>
<evidence type="ECO:0000256" key="7">
    <source>
        <dbReference type="ARBA" id="ARBA00023004"/>
    </source>
</evidence>
<dbReference type="AlphaFoldDB" id="A0A140LAC6"/>
<dbReference type="Proteomes" id="UP000070427">
    <property type="component" value="Unassembled WGS sequence"/>
</dbReference>
<comment type="similarity">
    <text evidence="2">Belongs to the organic radical-activating enzymes family.</text>
</comment>
<dbReference type="PANTHER" id="PTHR30352">
    <property type="entry name" value="PYRUVATE FORMATE-LYASE-ACTIVATING ENZYME"/>
    <property type="match status" value="1"/>
</dbReference>
<accession>A0A140LAC6</accession>
<feature type="domain" description="4Fe-4S ferredoxin-type" evidence="10">
    <location>
        <begin position="78"/>
        <end position="107"/>
    </location>
</feature>
<organism evidence="12 13">
    <name type="scientific">Fervidicola ferrireducens</name>
    <dbReference type="NCBI Taxonomy" id="520764"/>
    <lineage>
        <taxon>Bacteria</taxon>
        <taxon>Bacillati</taxon>
        <taxon>Bacillota</taxon>
        <taxon>Clostridia</taxon>
        <taxon>Thermosediminibacterales</taxon>
        <taxon>Thermosediminibacteraceae</taxon>
        <taxon>Fervidicola</taxon>
    </lineage>
</organism>
<comment type="caution">
    <text evidence="12">The sequence shown here is derived from an EMBL/GenBank/DDBJ whole genome shotgun (WGS) entry which is preliminary data.</text>
</comment>
<dbReference type="Gene3D" id="3.30.70.20">
    <property type="match status" value="1"/>
</dbReference>
<keyword evidence="4" id="KW-0949">S-adenosyl-L-methionine</keyword>
<dbReference type="RefSeq" id="WP_066352902.1">
    <property type="nucleotide sequence ID" value="NZ_LOED01000010.1"/>
</dbReference>
<evidence type="ECO:0000256" key="8">
    <source>
        <dbReference type="ARBA" id="ARBA00023014"/>
    </source>
</evidence>
<dbReference type="SFLD" id="SFLDG01118">
    <property type="entry name" value="activating_enzymes__group_2"/>
    <property type="match status" value="1"/>
</dbReference>
<reference evidence="12 13" key="1">
    <citation type="submission" date="2015-12" db="EMBL/GenBank/DDBJ databases">
        <title>Draft genome sequnece of Fervidicola ferrireducens strain Y170.</title>
        <authorList>
            <person name="Patel B.K."/>
        </authorList>
    </citation>
    <scope>NUCLEOTIDE SEQUENCE [LARGE SCALE GENOMIC DNA]</scope>
    <source>
        <strain evidence="12 13">Y170</strain>
    </source>
</reference>
<dbReference type="STRING" id="520764.AN618_10530"/>
<dbReference type="InParanoid" id="A0A140LAC6"/>
<dbReference type="PROSITE" id="PS51918">
    <property type="entry name" value="RADICAL_SAM"/>
    <property type="match status" value="1"/>
</dbReference>
<evidence type="ECO:0000256" key="5">
    <source>
        <dbReference type="ARBA" id="ARBA00022723"/>
    </source>
</evidence>
<dbReference type="InterPro" id="IPR007197">
    <property type="entry name" value="rSAM"/>
</dbReference>
<protein>
    <submittedName>
        <fullName evidence="12">4-hydroxyphenylacetate decarboxylase activating enzyme</fullName>
        <ecNumber evidence="12">1.97.1.-</ecNumber>
    </submittedName>
</protein>
<dbReference type="SFLD" id="SFLDG01066">
    <property type="entry name" value="organic_radical-activating_enz"/>
    <property type="match status" value="1"/>
</dbReference>
<evidence type="ECO:0000259" key="11">
    <source>
        <dbReference type="PROSITE" id="PS51918"/>
    </source>
</evidence>
<dbReference type="SFLD" id="SFLDS00029">
    <property type="entry name" value="Radical_SAM"/>
    <property type="match status" value="1"/>
</dbReference>
<evidence type="ECO:0000256" key="4">
    <source>
        <dbReference type="ARBA" id="ARBA00022691"/>
    </source>
</evidence>
<evidence type="ECO:0000256" key="9">
    <source>
        <dbReference type="ARBA" id="ARBA00047365"/>
    </source>
</evidence>
<evidence type="ECO:0000259" key="10">
    <source>
        <dbReference type="PROSITE" id="PS51379"/>
    </source>
</evidence>
<dbReference type="InterPro" id="IPR001989">
    <property type="entry name" value="Radical_activat_CS"/>
</dbReference>
<keyword evidence="3" id="KW-0004">4Fe-4S</keyword>
<comment type="catalytic activity">
    <reaction evidence="9">
        <text>glycyl-[protein] + reduced [flavodoxin] + S-adenosyl-L-methionine = glycin-2-yl radical-[protein] + semiquinone [flavodoxin] + 5'-deoxyadenosine + L-methionine + H(+)</text>
        <dbReference type="Rhea" id="RHEA:61976"/>
        <dbReference type="Rhea" id="RHEA-COMP:10622"/>
        <dbReference type="Rhea" id="RHEA-COMP:14480"/>
        <dbReference type="Rhea" id="RHEA-COMP:15993"/>
        <dbReference type="Rhea" id="RHEA-COMP:15994"/>
        <dbReference type="ChEBI" id="CHEBI:15378"/>
        <dbReference type="ChEBI" id="CHEBI:17319"/>
        <dbReference type="ChEBI" id="CHEBI:29947"/>
        <dbReference type="ChEBI" id="CHEBI:32722"/>
        <dbReference type="ChEBI" id="CHEBI:57618"/>
        <dbReference type="ChEBI" id="CHEBI:57844"/>
        <dbReference type="ChEBI" id="CHEBI:59789"/>
        <dbReference type="ChEBI" id="CHEBI:140311"/>
    </reaction>
</comment>
<feature type="domain" description="4Fe-4S ferredoxin-type" evidence="10">
    <location>
        <begin position="47"/>
        <end position="76"/>
    </location>
</feature>
<keyword evidence="7" id="KW-0408">Iron</keyword>
<evidence type="ECO:0000313" key="12">
    <source>
        <dbReference type="EMBL" id="KXG77501.1"/>
    </source>
</evidence>
<dbReference type="NCBIfam" id="TIGR02494">
    <property type="entry name" value="PFLE_PFLC"/>
    <property type="match status" value="1"/>
</dbReference>
<dbReference type="GO" id="GO:0046872">
    <property type="term" value="F:metal ion binding"/>
    <property type="evidence" value="ECO:0007669"/>
    <property type="project" value="UniProtKB-KW"/>
</dbReference>
<dbReference type="OrthoDB" id="9782387at2"/>
<keyword evidence="5" id="KW-0479">Metal-binding</keyword>
<dbReference type="PROSITE" id="PS51379">
    <property type="entry name" value="4FE4S_FER_2"/>
    <property type="match status" value="2"/>
</dbReference>
<dbReference type="InterPro" id="IPR034457">
    <property type="entry name" value="Organic_radical-activating"/>
</dbReference>
<dbReference type="PROSITE" id="PS01087">
    <property type="entry name" value="RADICAL_ACTIVATING"/>
    <property type="match status" value="1"/>
</dbReference>
<dbReference type="Pfam" id="PF04055">
    <property type="entry name" value="Radical_SAM"/>
    <property type="match status" value="1"/>
</dbReference>
<dbReference type="GO" id="GO:0016491">
    <property type="term" value="F:oxidoreductase activity"/>
    <property type="evidence" value="ECO:0007669"/>
    <property type="project" value="UniProtKB-KW"/>
</dbReference>
<dbReference type="PATRIC" id="fig|520764.3.peg.1088"/>
<dbReference type="InterPro" id="IPR017896">
    <property type="entry name" value="4Fe4S_Fe-S-bd"/>
</dbReference>
<dbReference type="InterPro" id="IPR040074">
    <property type="entry name" value="BssD/PflA/YjjW"/>
</dbReference>
<gene>
    <name evidence="12" type="primary">hpdA</name>
    <name evidence="12" type="ORF">AN618_10530</name>
</gene>
<dbReference type="Pfam" id="PF00037">
    <property type="entry name" value="Fer4"/>
    <property type="match status" value="2"/>
</dbReference>
<dbReference type="SUPFAM" id="SSF54862">
    <property type="entry name" value="4Fe-4S ferredoxins"/>
    <property type="match status" value="1"/>
</dbReference>
<feature type="domain" description="Radical SAM core" evidence="11">
    <location>
        <begin position="16"/>
        <end position="300"/>
    </location>
</feature>
<dbReference type="PROSITE" id="PS00198">
    <property type="entry name" value="4FE4S_FER_1"/>
    <property type="match status" value="1"/>
</dbReference>
<keyword evidence="13" id="KW-1185">Reference proteome</keyword>
<dbReference type="EMBL" id="LOED01000010">
    <property type="protein sequence ID" value="KXG77501.1"/>
    <property type="molecule type" value="Genomic_DNA"/>
</dbReference>
<dbReference type="InterPro" id="IPR017900">
    <property type="entry name" value="4Fe4S_Fe_S_CS"/>
</dbReference>
<dbReference type="CDD" id="cd01335">
    <property type="entry name" value="Radical_SAM"/>
    <property type="match status" value="1"/>
</dbReference>
<name>A0A140LAC6_9FIRM</name>
<dbReference type="EC" id="1.97.1.-" evidence="12"/>
<comment type="cofactor">
    <cofactor evidence="1">
        <name>[4Fe-4S] cluster</name>
        <dbReference type="ChEBI" id="CHEBI:49883"/>
    </cofactor>
</comment>
<evidence type="ECO:0000256" key="3">
    <source>
        <dbReference type="ARBA" id="ARBA00022485"/>
    </source>
</evidence>
<proteinExistence type="inferred from homology"/>
<evidence type="ECO:0000256" key="1">
    <source>
        <dbReference type="ARBA" id="ARBA00001966"/>
    </source>
</evidence>
<keyword evidence="6 12" id="KW-0560">Oxidoreductase</keyword>
<dbReference type="InterPro" id="IPR012839">
    <property type="entry name" value="Organic_radical_activase"/>
</dbReference>
<dbReference type="PANTHER" id="PTHR30352:SF4">
    <property type="entry name" value="PYRUVATE FORMATE-LYASE 2-ACTIVATING ENZYME"/>
    <property type="match status" value="1"/>
</dbReference>
<keyword evidence="8" id="KW-0411">Iron-sulfur</keyword>
<evidence type="ECO:0000256" key="2">
    <source>
        <dbReference type="ARBA" id="ARBA00009777"/>
    </source>
</evidence>
<evidence type="ECO:0000256" key="6">
    <source>
        <dbReference type="ARBA" id="ARBA00023002"/>
    </source>
</evidence>